<proteinExistence type="predicted"/>
<evidence type="ECO:0000313" key="3">
    <source>
        <dbReference type="Proteomes" id="UP000324222"/>
    </source>
</evidence>
<evidence type="ECO:0000256" key="1">
    <source>
        <dbReference type="SAM" id="MobiDB-lite"/>
    </source>
</evidence>
<sequence>MYKFNLWGRSIQTYRRGSKRSNDLRAFKRPLLSPEAGCGVLNASQRLPLHQQAPLTNDNSTDELIPCCSLAGSARMCHRDHRQHDGTLFPVSGQHTCTEAALSHTYTAWVVRRQPPPGTPRPWSVGTLTGDWRDL</sequence>
<reference evidence="2 3" key="1">
    <citation type="submission" date="2019-05" db="EMBL/GenBank/DDBJ databases">
        <title>Another draft genome of Portunus trituberculatus and its Hox gene families provides insights of decapod evolution.</title>
        <authorList>
            <person name="Jeong J.-H."/>
            <person name="Song I."/>
            <person name="Kim S."/>
            <person name="Choi T."/>
            <person name="Kim D."/>
            <person name="Ryu S."/>
            <person name="Kim W."/>
        </authorList>
    </citation>
    <scope>NUCLEOTIDE SEQUENCE [LARGE SCALE GENOMIC DNA]</scope>
    <source>
        <tissue evidence="2">Muscle</tissue>
    </source>
</reference>
<feature type="region of interest" description="Disordered" evidence="1">
    <location>
        <begin position="116"/>
        <end position="135"/>
    </location>
</feature>
<dbReference type="EMBL" id="VSRR010000624">
    <property type="protein sequence ID" value="MPC17823.1"/>
    <property type="molecule type" value="Genomic_DNA"/>
</dbReference>
<name>A0A5B7D9G5_PORTR</name>
<gene>
    <name evidence="2" type="ORF">E2C01_010690</name>
</gene>
<accession>A0A5B7D9G5</accession>
<dbReference type="AlphaFoldDB" id="A0A5B7D9G5"/>
<dbReference type="Proteomes" id="UP000324222">
    <property type="component" value="Unassembled WGS sequence"/>
</dbReference>
<evidence type="ECO:0000313" key="2">
    <source>
        <dbReference type="EMBL" id="MPC17823.1"/>
    </source>
</evidence>
<organism evidence="2 3">
    <name type="scientific">Portunus trituberculatus</name>
    <name type="common">Swimming crab</name>
    <name type="synonym">Neptunus trituberculatus</name>
    <dbReference type="NCBI Taxonomy" id="210409"/>
    <lineage>
        <taxon>Eukaryota</taxon>
        <taxon>Metazoa</taxon>
        <taxon>Ecdysozoa</taxon>
        <taxon>Arthropoda</taxon>
        <taxon>Crustacea</taxon>
        <taxon>Multicrustacea</taxon>
        <taxon>Malacostraca</taxon>
        <taxon>Eumalacostraca</taxon>
        <taxon>Eucarida</taxon>
        <taxon>Decapoda</taxon>
        <taxon>Pleocyemata</taxon>
        <taxon>Brachyura</taxon>
        <taxon>Eubrachyura</taxon>
        <taxon>Portunoidea</taxon>
        <taxon>Portunidae</taxon>
        <taxon>Portuninae</taxon>
        <taxon>Portunus</taxon>
    </lineage>
</organism>
<keyword evidence="3" id="KW-1185">Reference proteome</keyword>
<comment type="caution">
    <text evidence="2">The sequence shown here is derived from an EMBL/GenBank/DDBJ whole genome shotgun (WGS) entry which is preliminary data.</text>
</comment>
<protein>
    <submittedName>
        <fullName evidence="2">Uncharacterized protein</fullName>
    </submittedName>
</protein>